<keyword evidence="8" id="KW-1185">Reference proteome</keyword>
<dbReference type="RefSeq" id="WP_129185914.1">
    <property type="nucleotide sequence ID" value="NZ_JAGIOG010000001.1"/>
</dbReference>
<dbReference type="PRINTS" id="PR00691">
    <property type="entry name" value="ADHESINB"/>
</dbReference>
<dbReference type="OrthoDB" id="9810636at2"/>
<dbReference type="PROSITE" id="PS51257">
    <property type="entry name" value="PROKAR_LIPOPROTEIN"/>
    <property type="match status" value="1"/>
</dbReference>
<reference evidence="7" key="1">
    <citation type="submission" date="2019-09" db="EMBL/GenBank/DDBJ databases">
        <authorList>
            <person name="Li J."/>
        </authorList>
    </citation>
    <scope>NUCLEOTIDE SEQUENCE [LARGE SCALE GENOMIC DNA]</scope>
    <source>
        <strain evidence="7">NRBC 14897</strain>
    </source>
</reference>
<organism evidence="7 8">
    <name type="scientific">Aeromicrobium fastidiosum</name>
    <dbReference type="NCBI Taxonomy" id="52699"/>
    <lineage>
        <taxon>Bacteria</taxon>
        <taxon>Bacillati</taxon>
        <taxon>Actinomycetota</taxon>
        <taxon>Actinomycetes</taxon>
        <taxon>Propionibacteriales</taxon>
        <taxon>Nocardioidaceae</taxon>
        <taxon>Aeromicrobium</taxon>
    </lineage>
</organism>
<dbReference type="PANTHER" id="PTHR42953">
    <property type="entry name" value="HIGH-AFFINITY ZINC UPTAKE SYSTEM PROTEIN ZNUA-RELATED"/>
    <property type="match status" value="1"/>
</dbReference>
<dbReference type="GO" id="GO:0030001">
    <property type="term" value="P:metal ion transport"/>
    <property type="evidence" value="ECO:0007669"/>
    <property type="project" value="InterPro"/>
</dbReference>
<dbReference type="InterPro" id="IPR006128">
    <property type="entry name" value="Lipoprotein_PsaA-like"/>
</dbReference>
<evidence type="ECO:0000256" key="6">
    <source>
        <dbReference type="SAM" id="SignalP"/>
    </source>
</evidence>
<evidence type="ECO:0000256" key="3">
    <source>
        <dbReference type="ARBA" id="ARBA00022729"/>
    </source>
</evidence>
<dbReference type="InterPro" id="IPR006129">
    <property type="entry name" value="AdhesinB"/>
</dbReference>
<comment type="caution">
    <text evidence="7">The sequence shown here is derived from an EMBL/GenBank/DDBJ whole genome shotgun (WGS) entry which is preliminary data.</text>
</comment>
<sequence>MKKSLALLAVIPLVSLAACGGSTDDGGGAGGDKVSVAASFYPFAYAVQQVGGDLVKVDNLTSPGVEPHDLELKPKQVAAVQDADLVVFEEHFQNAVDEAVDQADRSDDDTVDVAKVVKLKTTQPGGEEEPAGDDHAEEGHDHGNEDPHTWLDPDNMIAITKAVESKLSTIDPDHADEYAANATAFEGKLTTLGDDFATGLKTCRTRTIVTSHAAFQYLAARYDLTQVPIAGIDPSNEPSPAQLADITQLVKAQGITTIFTEELVSPAIADTIAKETGATTATLDPIEGLSDKTKNDTYLTLMRKNLDTLKKANGCS</sequence>
<dbReference type="Gene3D" id="3.40.50.1980">
    <property type="entry name" value="Nitrogenase molybdenum iron protein domain"/>
    <property type="match status" value="2"/>
</dbReference>
<evidence type="ECO:0000313" key="8">
    <source>
        <dbReference type="Proteomes" id="UP001515100"/>
    </source>
</evidence>
<evidence type="ECO:0000256" key="1">
    <source>
        <dbReference type="ARBA" id="ARBA00011028"/>
    </source>
</evidence>
<feature type="region of interest" description="Disordered" evidence="5">
    <location>
        <begin position="118"/>
        <end position="150"/>
    </location>
</feature>
<dbReference type="SUPFAM" id="SSF53807">
    <property type="entry name" value="Helical backbone' metal receptor"/>
    <property type="match status" value="1"/>
</dbReference>
<evidence type="ECO:0000313" key="7">
    <source>
        <dbReference type="EMBL" id="KAA1372449.1"/>
    </source>
</evidence>
<dbReference type="InterPro" id="IPR050492">
    <property type="entry name" value="Bact_metal-bind_prot9"/>
</dbReference>
<feature type="chain" id="PRO_5024862647" evidence="6">
    <location>
        <begin position="18"/>
        <end position="316"/>
    </location>
</feature>
<dbReference type="GO" id="GO:0007155">
    <property type="term" value="P:cell adhesion"/>
    <property type="evidence" value="ECO:0007669"/>
    <property type="project" value="InterPro"/>
</dbReference>
<keyword evidence="3 6" id="KW-0732">Signal</keyword>
<gene>
    <name evidence="7" type="ORF">ESP62_018780</name>
</gene>
<evidence type="ECO:0000256" key="4">
    <source>
        <dbReference type="RuleBase" id="RU003512"/>
    </source>
</evidence>
<feature type="signal peptide" evidence="6">
    <location>
        <begin position="1"/>
        <end position="17"/>
    </location>
</feature>
<keyword evidence="2 4" id="KW-0813">Transport</keyword>
<dbReference type="PRINTS" id="PR00690">
    <property type="entry name" value="ADHESNFAMILY"/>
</dbReference>
<evidence type="ECO:0000256" key="5">
    <source>
        <dbReference type="SAM" id="MobiDB-lite"/>
    </source>
</evidence>
<comment type="similarity">
    <text evidence="1 4">Belongs to the bacterial solute-binding protein 9 family.</text>
</comment>
<dbReference type="GO" id="GO:0046872">
    <property type="term" value="F:metal ion binding"/>
    <property type="evidence" value="ECO:0007669"/>
    <property type="project" value="InterPro"/>
</dbReference>
<dbReference type="PANTHER" id="PTHR42953:SF3">
    <property type="entry name" value="HIGH-AFFINITY ZINC UPTAKE SYSTEM PROTEIN ZNUA"/>
    <property type="match status" value="1"/>
</dbReference>
<accession>A0A641AI10</accession>
<proteinExistence type="inferred from homology"/>
<dbReference type="AlphaFoldDB" id="A0A641AI10"/>
<dbReference type="Pfam" id="PF01297">
    <property type="entry name" value="ZnuA"/>
    <property type="match status" value="1"/>
</dbReference>
<dbReference type="InterPro" id="IPR006127">
    <property type="entry name" value="ZnuA-like"/>
</dbReference>
<name>A0A641AI10_9ACTN</name>
<protein>
    <submittedName>
        <fullName evidence="7">Zinc ABC transporter substrate-binding protein</fullName>
    </submittedName>
</protein>
<evidence type="ECO:0000256" key="2">
    <source>
        <dbReference type="ARBA" id="ARBA00022448"/>
    </source>
</evidence>
<feature type="compositionally biased region" description="Basic and acidic residues" evidence="5">
    <location>
        <begin position="132"/>
        <end position="150"/>
    </location>
</feature>
<dbReference type="Proteomes" id="UP001515100">
    <property type="component" value="Unassembled WGS sequence"/>
</dbReference>
<dbReference type="EMBL" id="SDPP02000007">
    <property type="protein sequence ID" value="KAA1372449.1"/>
    <property type="molecule type" value="Genomic_DNA"/>
</dbReference>